<sequence>MSKILVCGGGVIGLCAAMMLGRDGHRVTVLEADPEDQPSTSIEGWDSWQRPGVAQFRQPHSLHSRFRMISDRELPGLTDGLLRAGCVWVDYLDCQFLPPTITDRAPRPGDEAMRCIAGRRPTVEWAVAAMAQTAPNVTIRRGVKVRELITGRSAMSGVPHIAGVRTMSGEEIRANLVVDAMGRGSPAREWILNAGGRSPIEEAEDCNFVYFGRYFSGRQRPRRMGSTLTPMGLVSILTLDGDNDTWSVTLYTSSKNKAMRALRDPVTFHRVVSACPQHAHWLDGEPITPVLLLAGVLDRYRRFVVDDRPVVTGFAAVGDAWACTNPSAGRGLSVGLLHAQVLRDVARQHINDPEAFIRDYDAETERQVGPFYRNQIAADRARVAEMNALDEGLPMPAPNPVMARLLAAASHDADVFRGMLEIAMCVALPQEVIARPHVAAKLAELDDQPLASTPGVIDRHRMAALLDG</sequence>
<dbReference type="EMBL" id="FMZW01000001">
    <property type="protein sequence ID" value="SDC01565.1"/>
    <property type="molecule type" value="Genomic_DNA"/>
</dbReference>
<dbReference type="InterPro" id="IPR006076">
    <property type="entry name" value="FAD-dep_OxRdtase"/>
</dbReference>
<gene>
    <name evidence="3" type="ORF">SAMN05216337_100122</name>
</gene>
<feature type="domain" description="FAD dependent oxidoreductase" evidence="2">
    <location>
        <begin position="3"/>
        <end position="37"/>
    </location>
</feature>
<evidence type="ECO:0000256" key="1">
    <source>
        <dbReference type="ARBA" id="ARBA00023002"/>
    </source>
</evidence>
<reference evidence="3 4" key="1">
    <citation type="submission" date="2016-10" db="EMBL/GenBank/DDBJ databases">
        <authorList>
            <person name="de Groot N.N."/>
        </authorList>
    </citation>
    <scope>NUCLEOTIDE SEQUENCE [LARGE SCALE GENOMIC DNA]</scope>
    <source>
        <strain evidence="3 4">R5</strain>
    </source>
</reference>
<dbReference type="Gene3D" id="3.30.9.100">
    <property type="match status" value="1"/>
</dbReference>
<proteinExistence type="predicted"/>
<dbReference type="AlphaFoldDB" id="A0A1G6I6A2"/>
<evidence type="ECO:0000313" key="3">
    <source>
        <dbReference type="EMBL" id="SDC01565.1"/>
    </source>
</evidence>
<dbReference type="SUPFAM" id="SSF51905">
    <property type="entry name" value="FAD/NAD(P)-binding domain"/>
    <property type="match status" value="1"/>
</dbReference>
<accession>A0A1G6I6A2</accession>
<keyword evidence="1" id="KW-0560">Oxidoreductase</keyword>
<dbReference type="Pfam" id="PF01266">
    <property type="entry name" value="DAO"/>
    <property type="match status" value="1"/>
</dbReference>
<dbReference type="InterPro" id="IPR036188">
    <property type="entry name" value="FAD/NAD-bd_sf"/>
</dbReference>
<name>A0A1G6I6A2_9BRAD</name>
<evidence type="ECO:0000313" key="4">
    <source>
        <dbReference type="Proteomes" id="UP000199245"/>
    </source>
</evidence>
<protein>
    <submittedName>
        <fullName evidence="3">2-polyprenyl-6-methoxyphenol hydroxylase</fullName>
    </submittedName>
</protein>
<dbReference type="RefSeq" id="WP_092077303.1">
    <property type="nucleotide sequence ID" value="NZ_FMZW01000001.1"/>
</dbReference>
<evidence type="ECO:0000259" key="2">
    <source>
        <dbReference type="Pfam" id="PF01266"/>
    </source>
</evidence>
<dbReference type="GO" id="GO:0016491">
    <property type="term" value="F:oxidoreductase activity"/>
    <property type="evidence" value="ECO:0007669"/>
    <property type="project" value="UniProtKB-KW"/>
</dbReference>
<dbReference type="Proteomes" id="UP000199245">
    <property type="component" value="Unassembled WGS sequence"/>
</dbReference>
<organism evidence="3 4">
    <name type="scientific">Bradyrhizobium brasilense</name>
    <dbReference type="NCBI Taxonomy" id="1419277"/>
    <lineage>
        <taxon>Bacteria</taxon>
        <taxon>Pseudomonadati</taxon>
        <taxon>Pseudomonadota</taxon>
        <taxon>Alphaproteobacteria</taxon>
        <taxon>Hyphomicrobiales</taxon>
        <taxon>Nitrobacteraceae</taxon>
        <taxon>Bradyrhizobium</taxon>
    </lineage>
</organism>
<dbReference type="Gene3D" id="3.50.50.60">
    <property type="entry name" value="FAD/NAD(P)-binding domain"/>
    <property type="match status" value="2"/>
</dbReference>
<dbReference type="PRINTS" id="PR00420">
    <property type="entry name" value="RNGMNOXGNASE"/>
</dbReference>